<gene>
    <name evidence="2" type="ORF">OXH55_04895</name>
</gene>
<dbReference type="Gene3D" id="3.40.30.10">
    <property type="entry name" value="Glutaredoxin"/>
    <property type="match status" value="1"/>
</dbReference>
<protein>
    <submittedName>
        <fullName evidence="2">Uncharacterized protein</fullName>
    </submittedName>
</protein>
<sequence length="88" mass="10389">MKEKMEKILKKASFKISLIEIAITNAAALLTFYLIYTLNIEQVPQLEKYYVIPLIVLVIFLLKQNKKIMAETRTEVEEMFNEYSKEEL</sequence>
<evidence type="ECO:0000256" key="1">
    <source>
        <dbReference type="SAM" id="Phobius"/>
    </source>
</evidence>
<keyword evidence="3" id="KW-1185">Reference proteome</keyword>
<dbReference type="Proteomes" id="UP001079657">
    <property type="component" value="Unassembled WGS sequence"/>
</dbReference>
<evidence type="ECO:0000313" key="2">
    <source>
        <dbReference type="EMBL" id="MCY6369960.1"/>
    </source>
</evidence>
<dbReference type="EMBL" id="JAPQES010000001">
    <property type="protein sequence ID" value="MCY6369960.1"/>
    <property type="molecule type" value="Genomic_DNA"/>
</dbReference>
<organism evidence="2 3">
    <name type="scientific">Clostridium ganghwense</name>
    <dbReference type="NCBI Taxonomy" id="312089"/>
    <lineage>
        <taxon>Bacteria</taxon>
        <taxon>Bacillati</taxon>
        <taxon>Bacillota</taxon>
        <taxon>Clostridia</taxon>
        <taxon>Eubacteriales</taxon>
        <taxon>Clostridiaceae</taxon>
        <taxon>Clostridium</taxon>
    </lineage>
</organism>
<keyword evidence="1" id="KW-0812">Transmembrane</keyword>
<evidence type="ECO:0000313" key="3">
    <source>
        <dbReference type="Proteomes" id="UP001079657"/>
    </source>
</evidence>
<proteinExistence type="predicted"/>
<comment type="caution">
    <text evidence="2">The sequence shown here is derived from an EMBL/GenBank/DDBJ whole genome shotgun (WGS) entry which is preliminary data.</text>
</comment>
<name>A0ABT4CLN4_9CLOT</name>
<keyword evidence="1" id="KW-1133">Transmembrane helix</keyword>
<accession>A0ABT4CLN4</accession>
<feature type="transmembrane region" description="Helical" evidence="1">
    <location>
        <begin position="12"/>
        <end position="36"/>
    </location>
</feature>
<keyword evidence="1" id="KW-0472">Membrane</keyword>
<feature type="transmembrane region" description="Helical" evidence="1">
    <location>
        <begin position="48"/>
        <end position="63"/>
    </location>
</feature>
<reference evidence="2" key="1">
    <citation type="submission" date="2022-12" db="EMBL/GenBank/DDBJ databases">
        <authorList>
            <person name="Wang J."/>
        </authorList>
    </citation>
    <scope>NUCLEOTIDE SEQUENCE</scope>
    <source>
        <strain evidence="2">HY-42-06</strain>
    </source>
</reference>
<dbReference type="RefSeq" id="WP_268048419.1">
    <property type="nucleotide sequence ID" value="NZ_JAPQES010000001.1"/>
</dbReference>